<dbReference type="RefSeq" id="WP_379537017.1">
    <property type="nucleotide sequence ID" value="NZ_JBHSDR010000003.1"/>
</dbReference>
<organism evidence="3 4">
    <name type="scientific">Novosphingobium tardum</name>
    <dbReference type="NCBI Taxonomy" id="1538021"/>
    <lineage>
        <taxon>Bacteria</taxon>
        <taxon>Pseudomonadati</taxon>
        <taxon>Pseudomonadota</taxon>
        <taxon>Alphaproteobacteria</taxon>
        <taxon>Sphingomonadales</taxon>
        <taxon>Sphingomonadaceae</taxon>
        <taxon>Novosphingobium</taxon>
    </lineage>
</organism>
<dbReference type="Pfam" id="PF01656">
    <property type="entry name" value="CbiA"/>
    <property type="match status" value="1"/>
</dbReference>
<comment type="caution">
    <text evidence="1">Lacks conserved residue(s) required for the propagation of feature annotation.</text>
</comment>
<accession>A0ABV8RJD2</accession>
<dbReference type="Gene3D" id="3.40.50.2300">
    <property type="match status" value="1"/>
</dbReference>
<dbReference type="EMBL" id="JBHSDR010000003">
    <property type="protein sequence ID" value="MFC4293522.1"/>
    <property type="molecule type" value="Genomic_DNA"/>
</dbReference>
<dbReference type="PANTHER" id="PTHR43384">
    <property type="entry name" value="SEPTUM SITE-DETERMINING PROTEIN MIND HOMOLOG, CHLOROPLASTIC-RELATED"/>
    <property type="match status" value="1"/>
</dbReference>
<dbReference type="SUPFAM" id="SSF52540">
    <property type="entry name" value="P-loop containing nucleoside triphosphate hydrolases"/>
    <property type="match status" value="1"/>
</dbReference>
<comment type="caution">
    <text evidence="3">The sequence shown here is derived from an EMBL/GenBank/DDBJ whole genome shotgun (WGS) entry which is preliminary data.</text>
</comment>
<sequence length="383" mass="41255">MELVLPEDIYVIVNPPEAMRLERAIAMRQDSPLTCVSLVASAPVPDDVLAKAQLLVVEVDPADRASVRRIAQIRSARPRVPVIVALQDANVSVVRTLVRQGVNDVATMPFDLDELSAQLLDLAVQSRADAADHLPLSPLIAVVRSNGGSGATTVATHLASAMGARRGGRGTCLIDLDLQFGNIAAFTAQSGKTSVVDLLEAGSRLDSEFLKSAVIDSGHGFMAICAPEAITPLETVDVDQLLHLLAVARREFECVVLDLPANWTGWTLSAVLAATDIVLICDLSVAGLRQAKRRLDLFDTVGLPRDRLRLVVNRVEKRLFRTIGVEEVRETLGQPVYATLSADPASLGNAQDQGMLAWEINRKSRFGQDIVALAQRLDEARGD</sequence>
<dbReference type="PANTHER" id="PTHR43384:SF13">
    <property type="entry name" value="SLR0110 PROTEIN"/>
    <property type="match status" value="1"/>
</dbReference>
<reference evidence="4" key="1">
    <citation type="journal article" date="2019" name="Int. J. Syst. Evol. Microbiol.">
        <title>The Global Catalogue of Microorganisms (GCM) 10K type strain sequencing project: providing services to taxonomists for standard genome sequencing and annotation.</title>
        <authorList>
            <consortium name="The Broad Institute Genomics Platform"/>
            <consortium name="The Broad Institute Genome Sequencing Center for Infectious Disease"/>
            <person name="Wu L."/>
            <person name="Ma J."/>
        </authorList>
    </citation>
    <scope>NUCLEOTIDE SEQUENCE [LARGE SCALE GENOMIC DNA]</scope>
    <source>
        <strain evidence="4">CGMCC 1.12989</strain>
    </source>
</reference>
<evidence type="ECO:0000256" key="1">
    <source>
        <dbReference type="PROSITE-ProRule" id="PRU00169"/>
    </source>
</evidence>
<evidence type="ECO:0000313" key="4">
    <source>
        <dbReference type="Proteomes" id="UP001595828"/>
    </source>
</evidence>
<protein>
    <submittedName>
        <fullName evidence="3">CpaE family protein</fullName>
    </submittedName>
</protein>
<dbReference type="InterPro" id="IPR027417">
    <property type="entry name" value="P-loop_NTPase"/>
</dbReference>
<name>A0ABV8RJD2_9SPHN</name>
<dbReference type="InterPro" id="IPR050625">
    <property type="entry name" value="ParA/MinD_ATPase"/>
</dbReference>
<dbReference type="SUPFAM" id="SSF52172">
    <property type="entry name" value="CheY-like"/>
    <property type="match status" value="1"/>
</dbReference>
<dbReference type="Gene3D" id="3.40.50.300">
    <property type="entry name" value="P-loop containing nucleotide triphosphate hydrolases"/>
    <property type="match status" value="1"/>
</dbReference>
<evidence type="ECO:0000259" key="2">
    <source>
        <dbReference type="PROSITE" id="PS50110"/>
    </source>
</evidence>
<gene>
    <name evidence="3" type="ORF">ACFO0A_00460</name>
</gene>
<evidence type="ECO:0000313" key="3">
    <source>
        <dbReference type="EMBL" id="MFC4293522.1"/>
    </source>
</evidence>
<keyword evidence="4" id="KW-1185">Reference proteome</keyword>
<feature type="domain" description="Response regulatory" evidence="2">
    <location>
        <begin position="10"/>
        <end position="123"/>
    </location>
</feature>
<dbReference type="InterPro" id="IPR011006">
    <property type="entry name" value="CheY-like_superfamily"/>
</dbReference>
<dbReference type="InterPro" id="IPR001789">
    <property type="entry name" value="Sig_transdc_resp-reg_receiver"/>
</dbReference>
<proteinExistence type="predicted"/>
<dbReference type="InterPro" id="IPR002586">
    <property type="entry name" value="CobQ/CobB/MinD/ParA_Nub-bd_dom"/>
</dbReference>
<dbReference type="PROSITE" id="PS50110">
    <property type="entry name" value="RESPONSE_REGULATORY"/>
    <property type="match status" value="1"/>
</dbReference>
<dbReference type="Proteomes" id="UP001595828">
    <property type="component" value="Unassembled WGS sequence"/>
</dbReference>